<name>A0A835NJ66_9PASS</name>
<sequence>MSGGERKPLMIMLHRENNTLGFNIIGGRPRQNSQEESAEGIYVSKILENGPADKAEGLQIHDKIIEHPTFERPKAHNLPICFQVQSLNLAFVSLTTLIKRVTLAQPGPTAACGPGRGQGRAPVWGAGMAWQGGRLAIYSGQRDPER</sequence>
<evidence type="ECO:0000259" key="1">
    <source>
        <dbReference type="PROSITE" id="PS50106"/>
    </source>
</evidence>
<dbReference type="EMBL" id="JADDUC020000005">
    <property type="protein sequence ID" value="KAI1239300.1"/>
    <property type="molecule type" value="Genomic_DNA"/>
</dbReference>
<reference evidence="2" key="1">
    <citation type="submission" date="2020-10" db="EMBL/GenBank/DDBJ databases">
        <title>Feather gene expression reveals the developmental basis of iridescence in African starlings.</title>
        <authorList>
            <person name="Rubenstein D.R."/>
        </authorList>
    </citation>
    <scope>NUCLEOTIDE SEQUENCE</scope>
    <source>
        <strain evidence="2">SS15</strain>
        <tissue evidence="2">Liver</tissue>
    </source>
</reference>
<organism evidence="2">
    <name type="scientific">Lamprotornis superbus</name>
    <dbReference type="NCBI Taxonomy" id="245042"/>
    <lineage>
        <taxon>Eukaryota</taxon>
        <taxon>Metazoa</taxon>
        <taxon>Chordata</taxon>
        <taxon>Craniata</taxon>
        <taxon>Vertebrata</taxon>
        <taxon>Euteleostomi</taxon>
        <taxon>Archelosauria</taxon>
        <taxon>Archosauria</taxon>
        <taxon>Dinosauria</taxon>
        <taxon>Saurischia</taxon>
        <taxon>Theropoda</taxon>
        <taxon>Coelurosauria</taxon>
        <taxon>Aves</taxon>
        <taxon>Neognathae</taxon>
        <taxon>Neoaves</taxon>
        <taxon>Telluraves</taxon>
        <taxon>Australaves</taxon>
        <taxon>Passeriformes</taxon>
        <taxon>Sturnidae</taxon>
        <taxon>Lamprotornis</taxon>
    </lineage>
</organism>
<evidence type="ECO:0000313" key="2">
    <source>
        <dbReference type="EMBL" id="KAG0116773.1"/>
    </source>
</evidence>
<evidence type="ECO:0000313" key="4">
    <source>
        <dbReference type="Proteomes" id="UP000618051"/>
    </source>
</evidence>
<reference evidence="3" key="3">
    <citation type="submission" date="2022-01" db="EMBL/GenBank/DDBJ databases">
        <authorList>
            <person name="Rubenstein D.R."/>
        </authorList>
    </citation>
    <scope>NUCLEOTIDE SEQUENCE</scope>
    <source>
        <strain evidence="3">SS15</strain>
        <tissue evidence="3">Liver</tissue>
    </source>
</reference>
<dbReference type="SUPFAM" id="SSF50156">
    <property type="entry name" value="PDZ domain-like"/>
    <property type="match status" value="1"/>
</dbReference>
<keyword evidence="4" id="KW-1185">Reference proteome</keyword>
<accession>A0A835NJ66</accession>
<dbReference type="InterPro" id="IPR036034">
    <property type="entry name" value="PDZ_sf"/>
</dbReference>
<dbReference type="PROSITE" id="PS50106">
    <property type="entry name" value="PDZ"/>
    <property type="match status" value="1"/>
</dbReference>
<reference evidence="3 4" key="2">
    <citation type="journal article" date="2021" name="J. Hered.">
        <title>Feather Gene Expression Elucidates the Developmental Basis of Plumage Iridescence in African Starlings.</title>
        <authorList>
            <person name="Rubenstein D.R."/>
            <person name="Corvelo A."/>
            <person name="MacManes M.D."/>
            <person name="Maia R."/>
            <person name="Narzisi G."/>
            <person name="Rousaki A."/>
            <person name="Vandenabeele P."/>
            <person name="Shawkey M.D."/>
            <person name="Solomon J."/>
        </authorList>
    </citation>
    <scope>NUCLEOTIDE SEQUENCE [LARGE SCALE GENOMIC DNA]</scope>
    <source>
        <strain evidence="3">SS15</strain>
    </source>
</reference>
<dbReference type="AlphaFoldDB" id="A0A835NJ66"/>
<dbReference type="OrthoDB" id="6270329at2759"/>
<dbReference type="InterPro" id="IPR001478">
    <property type="entry name" value="PDZ"/>
</dbReference>
<feature type="non-terminal residue" evidence="2">
    <location>
        <position position="146"/>
    </location>
</feature>
<dbReference type="EMBL" id="JADDUC010000161">
    <property type="protein sequence ID" value="KAG0116773.1"/>
    <property type="molecule type" value="Genomic_DNA"/>
</dbReference>
<dbReference type="Proteomes" id="UP000618051">
    <property type="component" value="Unassembled WGS sequence"/>
</dbReference>
<proteinExistence type="predicted"/>
<gene>
    <name evidence="3" type="ORF">IHE44_0012415</name>
    <name evidence="2" type="ORF">IHE44_003671</name>
</gene>
<dbReference type="Gene3D" id="2.30.42.10">
    <property type="match status" value="1"/>
</dbReference>
<comment type="caution">
    <text evidence="2">The sequence shown here is derived from an EMBL/GenBank/DDBJ whole genome shotgun (WGS) entry which is preliminary data.</text>
</comment>
<feature type="domain" description="PDZ" evidence="1">
    <location>
        <begin position="10"/>
        <end position="66"/>
    </location>
</feature>
<dbReference type="Pfam" id="PF00595">
    <property type="entry name" value="PDZ"/>
    <property type="match status" value="1"/>
</dbReference>
<protein>
    <recommendedName>
        <fullName evidence="1">PDZ domain-containing protein</fullName>
    </recommendedName>
</protein>
<evidence type="ECO:0000313" key="3">
    <source>
        <dbReference type="EMBL" id="KAI1239300.1"/>
    </source>
</evidence>